<proteinExistence type="predicted"/>
<comment type="caution">
    <text evidence="1">The sequence shown here is derived from an EMBL/GenBank/DDBJ whole genome shotgun (WGS) entry which is preliminary data.</text>
</comment>
<protein>
    <submittedName>
        <fullName evidence="1">Uncharacterized protein</fullName>
    </submittedName>
</protein>
<sequence length="128" mass="13793">MLIPWKGAIYKKQANQLPTFDAALEHLKDDQVQQLSDMHVQIMQESQRQAEGPCQEVAYIADFTAEEKEEFEEVCKVCFCKLARGNGQAGVAENAPLAASAMTPVSAEPGPGDVGKSSDNGPIAEVKA</sequence>
<gene>
    <name evidence="1" type="ORF">AK812_SmicGene45648</name>
</gene>
<dbReference type="OrthoDB" id="428619at2759"/>
<evidence type="ECO:0000313" key="1">
    <source>
        <dbReference type="EMBL" id="OLP74733.1"/>
    </source>
</evidence>
<accession>A0A1Q9BVJ4</accession>
<dbReference type="Proteomes" id="UP000186817">
    <property type="component" value="Unassembled WGS sequence"/>
</dbReference>
<keyword evidence="2" id="KW-1185">Reference proteome</keyword>
<evidence type="ECO:0000313" key="2">
    <source>
        <dbReference type="Proteomes" id="UP000186817"/>
    </source>
</evidence>
<organism evidence="1 2">
    <name type="scientific">Symbiodinium microadriaticum</name>
    <name type="common">Dinoflagellate</name>
    <name type="synonym">Zooxanthella microadriatica</name>
    <dbReference type="NCBI Taxonomy" id="2951"/>
    <lineage>
        <taxon>Eukaryota</taxon>
        <taxon>Sar</taxon>
        <taxon>Alveolata</taxon>
        <taxon>Dinophyceae</taxon>
        <taxon>Suessiales</taxon>
        <taxon>Symbiodiniaceae</taxon>
        <taxon>Symbiodinium</taxon>
    </lineage>
</organism>
<dbReference type="EMBL" id="LSRX01003290">
    <property type="protein sequence ID" value="OLP74733.1"/>
    <property type="molecule type" value="Genomic_DNA"/>
</dbReference>
<name>A0A1Q9BVJ4_SYMMI</name>
<dbReference type="AlphaFoldDB" id="A0A1Q9BVJ4"/>
<reference evidence="1 2" key="1">
    <citation type="submission" date="2016-02" db="EMBL/GenBank/DDBJ databases">
        <title>Genome analysis of coral dinoflagellate symbionts highlights evolutionary adaptations to a symbiotic lifestyle.</title>
        <authorList>
            <person name="Aranda M."/>
            <person name="Li Y."/>
            <person name="Liew Y.J."/>
            <person name="Baumgarten S."/>
            <person name="Simakov O."/>
            <person name="Wilson M."/>
            <person name="Piel J."/>
            <person name="Ashoor H."/>
            <person name="Bougouffa S."/>
            <person name="Bajic V.B."/>
            <person name="Ryu T."/>
            <person name="Ravasi T."/>
            <person name="Bayer T."/>
            <person name="Micklem G."/>
            <person name="Kim H."/>
            <person name="Bhak J."/>
            <person name="Lajeunesse T.C."/>
            <person name="Voolstra C.R."/>
        </authorList>
    </citation>
    <scope>NUCLEOTIDE SEQUENCE [LARGE SCALE GENOMIC DNA]</scope>
    <source>
        <strain evidence="1 2">CCMP2467</strain>
    </source>
</reference>